<evidence type="ECO:0000313" key="1">
    <source>
        <dbReference type="EMBL" id="KKW11257.1"/>
    </source>
</evidence>
<dbReference type="InterPro" id="IPR013320">
    <property type="entry name" value="ConA-like_dom_sf"/>
</dbReference>
<gene>
    <name evidence="1" type="ORF">UY48_C0022G0005</name>
</gene>
<organism evidence="1 2">
    <name type="scientific">Candidatus Gottesmanbacteria bacterium GW2011_GWB1_49_7</name>
    <dbReference type="NCBI Taxonomy" id="1618448"/>
    <lineage>
        <taxon>Bacteria</taxon>
        <taxon>Candidatus Gottesmaniibacteriota</taxon>
    </lineage>
</organism>
<dbReference type="AlphaFoldDB" id="A0A0G1Y8P4"/>
<accession>A0A0G1Y8P4</accession>
<sequence length="946" mass="98159">MDVKSFDAGGVTFIMDDADPAQKWFGWFTIGPAVEGALTPAEANQAQTSDAAPVTFYSNEIVPAEANQAQVSDLPYLYSTWKASQGPLYPTTQEQSAVTPYDGIAWVATSVVNIGADDTAYASIVAPQYDTGVISNLLIGRNFGAAIPTESTINGLLLEIGKWYSAGSARDSIVSLWVGSLIGSNLGSTGIGWPSSIATINYGGSANLWGTVPTPAMVNGTNFGFAMAAVASALNTDVWADFYRVTIYHSGTAGSYGVQPAGAWQAQASDAGSISFDSGGQIAVAEGMQAQLVDAATLAAIYVIATDQGNQAQVSDASLLTPIDVIAPSEAAQAQVSDAATLTPIDVIATAEASQAQVSDAAAVTPIYVLTPAESTQAQVSDAAIITAIYVITSAEANQAQVADIIVISQDVYIDTAQANQAQVSDAASLVVTDVIATAEGAQAQVSDIALLTVIDVIAPAEGAQAQVSDAAVISGEINIATAEGNQAQVSDAASLIPIDVIATAQANQAQVSDAAPISEGVYVNYVTSVQPSNLIGYWPLSEDTGTLANDYSSQDNDGLATDVTFGSAGVGDGNTAASFNGTSSYIDLYSTEFVADFNGNEGSFSAWVFMNDWAESNNRQISYFSNSAYSNYIYIRHFNSKVQVIREAGGDGSKLVQSGVLSGSGWKHITCTWSDNADSLQLYIDGISIGTPASGLGTFSGTIASDKCSIGVGDAHIVNFWSGLIAHPAIWDIALTPTEILGLYQQIIPPTIDPARANQAQVSDAASLSLDIVITTAQANQAQVSDAVTITSTYLITPDDNFQAQVSDTASLIVTDIIAPFEGAQAQVSDAASLTPIYVIATVEANQAQFSDAASILFDGPTWVISPTEGAQAQASDPSVLSAIYVMTVSDSWQAQLSDAGIATVYGVVEHGERKLHALKARSDSVFLSRPTHSLPTRADLEVDD</sequence>
<dbReference type="SUPFAM" id="SSF49899">
    <property type="entry name" value="Concanavalin A-like lectins/glucanases"/>
    <property type="match status" value="1"/>
</dbReference>
<dbReference type="Proteomes" id="UP000034588">
    <property type="component" value="Unassembled WGS sequence"/>
</dbReference>
<reference evidence="1 2" key="1">
    <citation type="journal article" date="2015" name="Nature">
        <title>rRNA introns, odd ribosomes, and small enigmatic genomes across a large radiation of phyla.</title>
        <authorList>
            <person name="Brown C.T."/>
            <person name="Hug L.A."/>
            <person name="Thomas B.C."/>
            <person name="Sharon I."/>
            <person name="Castelle C.J."/>
            <person name="Singh A."/>
            <person name="Wilkins M.J."/>
            <person name="Williams K.H."/>
            <person name="Banfield J.F."/>
        </authorList>
    </citation>
    <scope>NUCLEOTIDE SEQUENCE [LARGE SCALE GENOMIC DNA]</scope>
</reference>
<dbReference type="Pfam" id="PF13385">
    <property type="entry name" value="Laminin_G_3"/>
    <property type="match status" value="1"/>
</dbReference>
<proteinExistence type="predicted"/>
<name>A0A0G1Y8P4_9BACT</name>
<protein>
    <submittedName>
        <fullName evidence="1">Cytochrome c</fullName>
    </submittedName>
</protein>
<dbReference type="PATRIC" id="fig|1618448.3.peg.789"/>
<evidence type="ECO:0000313" key="2">
    <source>
        <dbReference type="Proteomes" id="UP000034588"/>
    </source>
</evidence>
<dbReference type="Gene3D" id="2.60.120.200">
    <property type="match status" value="1"/>
</dbReference>
<comment type="caution">
    <text evidence="1">The sequence shown here is derived from an EMBL/GenBank/DDBJ whole genome shotgun (WGS) entry which is preliminary data.</text>
</comment>
<dbReference type="EMBL" id="LCQD01000022">
    <property type="protein sequence ID" value="KKW11257.1"/>
    <property type="molecule type" value="Genomic_DNA"/>
</dbReference>